<accession>W9VW87</accession>
<dbReference type="VEuPathDB" id="FungiDB:A1O7_04254"/>
<dbReference type="GO" id="GO:0005739">
    <property type="term" value="C:mitochondrion"/>
    <property type="evidence" value="ECO:0007669"/>
    <property type="project" value="TreeGrafter"/>
</dbReference>
<keyword evidence="3" id="KW-1185">Reference proteome</keyword>
<dbReference type="GO" id="GO:0044877">
    <property type="term" value="F:protein-containing complex binding"/>
    <property type="evidence" value="ECO:0007669"/>
    <property type="project" value="TreeGrafter"/>
</dbReference>
<comment type="caution">
    <text evidence="2">The sequence shown here is derived from an EMBL/GenBank/DDBJ whole genome shotgun (WGS) entry which is preliminary data.</text>
</comment>
<dbReference type="InterPro" id="IPR036291">
    <property type="entry name" value="NAD(P)-bd_dom_sf"/>
</dbReference>
<gene>
    <name evidence="2" type="ORF">A1O7_04254</name>
</gene>
<dbReference type="Gene3D" id="3.40.50.720">
    <property type="entry name" value="NAD(P)-binding Rossmann-like Domain"/>
    <property type="match status" value="1"/>
</dbReference>
<dbReference type="HOGENOM" id="CLU_007383_6_4_1"/>
<dbReference type="FunFam" id="3.40.50.720:FF:000358">
    <property type="entry name" value="NADH-ubiquinone oxidoreductase 39 kDa subunit"/>
    <property type="match status" value="1"/>
</dbReference>
<sequence>MQTCQATLALRTARSSVKPKPTPLQRRSYTVQDIAITRTGKPIIKHRGGRSSLGGHTVTVFGAYGFLGRYIVQRLARRGCQVVVPYRDDMAKRHLKLTGDLGRVSFTEFDLRNTQSIEESVRHSDIVYNLIGKNYPTKNFSLWDVNVEGTERIAEAVAKYDVDRFIQMSSYNADENSPSEFFRTKAYGEKVARQLFPETTIVRPAPVFGFEDTLLHRLAGVTNLLTVNNMQERFNPVHAIDIGVALERIGYDDTTAGETFELYGPTNYSMREIAELVDKEILKERRHINVPKALLKPILYYLNKVIWWPIITADQLEQESLDQTIEKGAKTFKDLDMEPADLRDLTYHYLQDYRSSSHYDLPPATAREKRQAKKFLHVIDDQ</sequence>
<dbReference type="PANTHER" id="PTHR12126:SF11">
    <property type="entry name" value="NADH DEHYDROGENASE [UBIQUINONE] 1 ALPHA SUBCOMPLEX SUBUNIT 9, MITOCHONDRIAL"/>
    <property type="match status" value="1"/>
</dbReference>
<dbReference type="SUPFAM" id="SSF51735">
    <property type="entry name" value="NAD(P)-binding Rossmann-fold domains"/>
    <property type="match status" value="1"/>
</dbReference>
<dbReference type="EMBL" id="AMGW01000003">
    <property type="protein sequence ID" value="EXJ60102.1"/>
    <property type="molecule type" value="Genomic_DNA"/>
</dbReference>
<evidence type="ECO:0000259" key="1">
    <source>
        <dbReference type="Pfam" id="PF01370"/>
    </source>
</evidence>
<dbReference type="STRING" id="1182544.W9VW87"/>
<protein>
    <submittedName>
        <fullName evidence="2">NADH-ubiquinone oxidoreductase 40 kDa subunit, mitochondrial</fullName>
    </submittedName>
</protein>
<dbReference type="Proteomes" id="UP000019473">
    <property type="component" value="Unassembled WGS sequence"/>
</dbReference>
<name>W9VW87_9EURO</name>
<evidence type="ECO:0000313" key="3">
    <source>
        <dbReference type="Proteomes" id="UP000019473"/>
    </source>
</evidence>
<evidence type="ECO:0000313" key="2">
    <source>
        <dbReference type="EMBL" id="EXJ60102.1"/>
    </source>
</evidence>
<dbReference type="AlphaFoldDB" id="W9VW87"/>
<dbReference type="OrthoDB" id="275457at2759"/>
<dbReference type="eggNOG" id="KOG2865">
    <property type="taxonomic scope" value="Eukaryota"/>
</dbReference>
<dbReference type="GeneID" id="19178840"/>
<reference evidence="2 3" key="1">
    <citation type="submission" date="2013-03" db="EMBL/GenBank/DDBJ databases">
        <title>The Genome Sequence of Cladophialophora yegresii CBS 114405.</title>
        <authorList>
            <consortium name="The Broad Institute Genomics Platform"/>
            <person name="Cuomo C."/>
            <person name="de Hoog S."/>
            <person name="Gorbushina A."/>
            <person name="Walker B."/>
            <person name="Young S.K."/>
            <person name="Zeng Q."/>
            <person name="Gargeya S."/>
            <person name="Fitzgerald M."/>
            <person name="Haas B."/>
            <person name="Abouelleil A."/>
            <person name="Allen A.W."/>
            <person name="Alvarado L."/>
            <person name="Arachchi H.M."/>
            <person name="Berlin A.M."/>
            <person name="Chapman S.B."/>
            <person name="Gainer-Dewar J."/>
            <person name="Goldberg J."/>
            <person name="Griggs A."/>
            <person name="Gujja S."/>
            <person name="Hansen M."/>
            <person name="Howarth C."/>
            <person name="Imamovic A."/>
            <person name="Ireland A."/>
            <person name="Larimer J."/>
            <person name="McCowan C."/>
            <person name="Murphy C."/>
            <person name="Pearson M."/>
            <person name="Poon T.W."/>
            <person name="Priest M."/>
            <person name="Roberts A."/>
            <person name="Saif S."/>
            <person name="Shea T."/>
            <person name="Sisk P."/>
            <person name="Sykes S."/>
            <person name="Wortman J."/>
            <person name="Nusbaum C."/>
            <person name="Birren B."/>
        </authorList>
    </citation>
    <scope>NUCLEOTIDE SEQUENCE [LARGE SCALE GENOMIC DNA]</scope>
    <source>
        <strain evidence="2 3">CBS 114405</strain>
    </source>
</reference>
<organism evidence="2 3">
    <name type="scientific">Cladophialophora yegresii CBS 114405</name>
    <dbReference type="NCBI Taxonomy" id="1182544"/>
    <lineage>
        <taxon>Eukaryota</taxon>
        <taxon>Fungi</taxon>
        <taxon>Dikarya</taxon>
        <taxon>Ascomycota</taxon>
        <taxon>Pezizomycotina</taxon>
        <taxon>Eurotiomycetes</taxon>
        <taxon>Chaetothyriomycetidae</taxon>
        <taxon>Chaetothyriales</taxon>
        <taxon>Herpotrichiellaceae</taxon>
        <taxon>Cladophialophora</taxon>
    </lineage>
</organism>
<dbReference type="RefSeq" id="XP_007756455.1">
    <property type="nucleotide sequence ID" value="XM_007758265.1"/>
</dbReference>
<dbReference type="CDD" id="cd05271">
    <property type="entry name" value="NDUFA9_like_SDR_a"/>
    <property type="match status" value="1"/>
</dbReference>
<dbReference type="InterPro" id="IPR051207">
    <property type="entry name" value="ComplexI_NDUFA9_subunit"/>
</dbReference>
<proteinExistence type="predicted"/>
<keyword evidence="2" id="KW-0830">Ubiquinone</keyword>
<dbReference type="InterPro" id="IPR001509">
    <property type="entry name" value="Epimerase_deHydtase"/>
</dbReference>
<feature type="domain" description="NAD-dependent epimerase/dehydratase" evidence="1">
    <location>
        <begin position="58"/>
        <end position="178"/>
    </location>
</feature>
<dbReference type="PANTHER" id="PTHR12126">
    <property type="entry name" value="NADH-UBIQUINONE OXIDOREDUCTASE 39 KDA SUBUNIT-RELATED"/>
    <property type="match status" value="1"/>
</dbReference>
<dbReference type="Pfam" id="PF01370">
    <property type="entry name" value="Epimerase"/>
    <property type="match status" value="1"/>
</dbReference>